<dbReference type="OMA" id="FRRIILM"/>
<dbReference type="InParanoid" id="K5VG97"/>
<dbReference type="HOGENOM" id="CLU_126084_0_0_1"/>
<feature type="non-terminal residue" evidence="3">
    <location>
        <position position="1"/>
    </location>
</feature>
<proteinExistence type="predicted"/>
<dbReference type="Proteomes" id="UP000008493">
    <property type="component" value="Unassembled WGS sequence"/>
</dbReference>
<dbReference type="Pfam" id="PF00961">
    <property type="entry name" value="LAGLIDADG_1"/>
    <property type="match status" value="1"/>
</dbReference>
<gene>
    <name evidence="3" type="ORF">AGABI1DRAFT_50017</name>
</gene>
<evidence type="ECO:0000313" key="3">
    <source>
        <dbReference type="EMBL" id="EKM73369.1"/>
    </source>
</evidence>
<name>K5VG97_AGABU</name>
<dbReference type="OrthoDB" id="5424169at2759"/>
<dbReference type="PANTHER" id="PTHR36181:SF3">
    <property type="entry name" value="INTRON-ENCODED DNA ENDONUCLEASE AI5 BETA"/>
    <property type="match status" value="1"/>
</dbReference>
<dbReference type="GO" id="GO:0004519">
    <property type="term" value="F:endonuclease activity"/>
    <property type="evidence" value="ECO:0007669"/>
    <property type="project" value="InterPro"/>
</dbReference>
<dbReference type="RefSeq" id="XP_007335992.1">
    <property type="nucleotide sequence ID" value="XM_007335930.1"/>
</dbReference>
<dbReference type="PANTHER" id="PTHR36181">
    <property type="entry name" value="INTRON-ENCODED ENDONUCLEASE AI3-RELATED"/>
    <property type="match status" value="1"/>
</dbReference>
<dbReference type="InterPro" id="IPR027434">
    <property type="entry name" value="Homing_endonucl"/>
</dbReference>
<dbReference type="EMBL" id="JH972880">
    <property type="protein sequence ID" value="EKM73369.1"/>
    <property type="molecule type" value="Genomic_DNA"/>
</dbReference>
<evidence type="ECO:0000259" key="2">
    <source>
        <dbReference type="Pfam" id="PF00961"/>
    </source>
</evidence>
<evidence type="ECO:0000313" key="4">
    <source>
        <dbReference type="Proteomes" id="UP000008493"/>
    </source>
</evidence>
<dbReference type="GeneID" id="18829906"/>
<dbReference type="AlphaFoldDB" id="K5VG97"/>
<keyword evidence="4" id="KW-1185">Reference proteome</keyword>
<feature type="domain" description="Homing endonuclease LAGLIDADG" evidence="2">
    <location>
        <begin position="37"/>
        <end position="137"/>
    </location>
</feature>
<reference evidence="4" key="1">
    <citation type="journal article" date="2012" name="Proc. Natl. Acad. Sci. U.S.A.">
        <title>Genome sequence of the button mushroom Agaricus bisporus reveals mechanisms governing adaptation to a humic-rich ecological niche.</title>
        <authorList>
            <person name="Morin E."/>
            <person name="Kohler A."/>
            <person name="Baker A.R."/>
            <person name="Foulongne-Oriol M."/>
            <person name="Lombard V."/>
            <person name="Nagy L.G."/>
            <person name="Ohm R.A."/>
            <person name="Patyshakuliyeva A."/>
            <person name="Brun A."/>
            <person name="Aerts A.L."/>
            <person name="Bailey A.M."/>
            <person name="Billette C."/>
            <person name="Coutinho P.M."/>
            <person name="Deakin G."/>
            <person name="Doddapaneni H."/>
            <person name="Floudas D."/>
            <person name="Grimwood J."/>
            <person name="Hilden K."/>
            <person name="Kuees U."/>
            <person name="LaButti K.M."/>
            <person name="Lapidus A."/>
            <person name="Lindquist E.A."/>
            <person name="Lucas S.M."/>
            <person name="Murat C."/>
            <person name="Riley R.W."/>
            <person name="Salamov A.A."/>
            <person name="Schmutz J."/>
            <person name="Subramanian V."/>
            <person name="Woesten H.A.B."/>
            <person name="Xu J."/>
            <person name="Eastwood D.C."/>
            <person name="Foster G.D."/>
            <person name="Sonnenberg A.S."/>
            <person name="Cullen D."/>
            <person name="de Vries R.P."/>
            <person name="Lundell T."/>
            <person name="Hibbett D.S."/>
            <person name="Henrissat B."/>
            <person name="Burton K.S."/>
            <person name="Kerrigan R.W."/>
            <person name="Challen M.P."/>
            <person name="Grigoriev I.V."/>
            <person name="Martin F."/>
        </authorList>
    </citation>
    <scope>NUCLEOTIDE SEQUENCE [LARGE SCALE GENOMIC DNA]</scope>
    <source>
        <strain evidence="4">JB137-S8 / ATCC MYA-4627 / FGSC 10392</strain>
    </source>
</reference>
<organism evidence="3 4">
    <name type="scientific">Agaricus bisporus var. burnettii (strain JB137-S8 / ATCC MYA-4627 / FGSC 10392)</name>
    <name type="common">White button mushroom</name>
    <dbReference type="NCBI Taxonomy" id="597362"/>
    <lineage>
        <taxon>Eukaryota</taxon>
        <taxon>Fungi</taxon>
        <taxon>Dikarya</taxon>
        <taxon>Basidiomycota</taxon>
        <taxon>Agaricomycotina</taxon>
        <taxon>Agaricomycetes</taxon>
        <taxon>Agaricomycetidae</taxon>
        <taxon>Agaricales</taxon>
        <taxon>Agaricineae</taxon>
        <taxon>Agaricaceae</taxon>
        <taxon>Agaricus</taxon>
    </lineage>
</organism>
<dbReference type="STRING" id="597362.K5VG97"/>
<dbReference type="GO" id="GO:0005739">
    <property type="term" value="C:mitochondrion"/>
    <property type="evidence" value="ECO:0007669"/>
    <property type="project" value="UniProtKB-ARBA"/>
</dbReference>
<protein>
    <recommendedName>
        <fullName evidence="2">Homing endonuclease LAGLIDADG domain-containing protein</fullName>
    </recommendedName>
</protein>
<dbReference type="KEGG" id="abp:AGABI1DRAFT50017"/>
<accession>K5VG97</accession>
<dbReference type="InterPro" id="IPR051289">
    <property type="entry name" value="LAGLIDADG_Endonuclease"/>
</dbReference>
<comment type="function">
    <text evidence="1">Mitochondrial DNA endonuclease involved in intron homing.</text>
</comment>
<dbReference type="InterPro" id="IPR004860">
    <property type="entry name" value="LAGLIDADG_dom"/>
</dbReference>
<dbReference type="SUPFAM" id="SSF55608">
    <property type="entry name" value="Homing endonucleases"/>
    <property type="match status" value="1"/>
</dbReference>
<evidence type="ECO:0000256" key="1">
    <source>
        <dbReference type="ARBA" id="ARBA00002670"/>
    </source>
</evidence>
<dbReference type="eggNOG" id="ENOG502T6DI">
    <property type="taxonomic scope" value="Eukaryota"/>
</dbReference>
<sequence length="168" mass="19475">SINRGTSKKVFFLYPNIKPVIRPRVILPLNLNPYWVSGFVSGDGGFSIVIRPSNSYKLKQQVAFRFHIAQHNRDIEVMNLISKFFNCGTVYVRSNSSQLCDFVVQDTKLLLSNILPHFEIYPILNLKYKDYICFKKALEIFLSKQHLKQEGLDTIKGFILEMNSNRLN</sequence>
<dbReference type="Gene3D" id="3.10.28.10">
    <property type="entry name" value="Homing endonucleases"/>
    <property type="match status" value="1"/>
</dbReference>